<reference evidence="5" key="1">
    <citation type="journal article" date="2016" name="Nat. Commun.">
        <title>The Gonium pectorale genome demonstrates co-option of cell cycle regulation during the evolution of multicellularity.</title>
        <authorList>
            <person name="Hanschen E.R."/>
            <person name="Marriage T.N."/>
            <person name="Ferris P.J."/>
            <person name="Hamaji T."/>
            <person name="Toyoda A."/>
            <person name="Fujiyama A."/>
            <person name="Neme R."/>
            <person name="Noguchi H."/>
            <person name="Minakuchi Y."/>
            <person name="Suzuki M."/>
            <person name="Kawai-Toyooka H."/>
            <person name="Smith D.R."/>
            <person name="Sparks H."/>
            <person name="Anderson J."/>
            <person name="Bakaric R."/>
            <person name="Luria V."/>
            <person name="Karger A."/>
            <person name="Kirschner M.W."/>
            <person name="Durand P.M."/>
            <person name="Michod R.E."/>
            <person name="Nozaki H."/>
            <person name="Olson B.J."/>
        </authorList>
    </citation>
    <scope>NUCLEOTIDE SEQUENCE [LARGE SCALE GENOMIC DNA]</scope>
    <source>
        <strain evidence="5">NIES-2863</strain>
    </source>
</reference>
<keyword evidence="5" id="KW-1185">Reference proteome</keyword>
<feature type="region of interest" description="Disordered" evidence="2">
    <location>
        <begin position="39"/>
        <end position="66"/>
    </location>
</feature>
<dbReference type="InterPro" id="IPR000192">
    <property type="entry name" value="Aminotrans_V_dom"/>
</dbReference>
<dbReference type="STRING" id="33097.A0A150GWR9"/>
<dbReference type="AlphaFoldDB" id="A0A150GWR9"/>
<dbReference type="InterPro" id="IPR015424">
    <property type="entry name" value="PyrdxlP-dep_Trfase"/>
</dbReference>
<accession>A0A150GWR9</accession>
<feature type="region of interest" description="Disordered" evidence="2">
    <location>
        <begin position="123"/>
        <end position="165"/>
    </location>
</feature>
<proteinExistence type="predicted"/>
<dbReference type="Gene3D" id="3.90.1150.10">
    <property type="entry name" value="Aspartate Aminotransferase, domain 1"/>
    <property type="match status" value="1"/>
</dbReference>
<evidence type="ECO:0000259" key="3">
    <source>
        <dbReference type="Pfam" id="PF00266"/>
    </source>
</evidence>
<evidence type="ECO:0000256" key="1">
    <source>
        <dbReference type="ARBA" id="ARBA00022898"/>
    </source>
</evidence>
<evidence type="ECO:0000313" key="4">
    <source>
        <dbReference type="EMBL" id="KXZ54245.1"/>
    </source>
</evidence>
<dbReference type="InterPro" id="IPR015422">
    <property type="entry name" value="PyrdxlP-dep_Trfase_small"/>
</dbReference>
<organism evidence="4 5">
    <name type="scientific">Gonium pectorale</name>
    <name type="common">Green alga</name>
    <dbReference type="NCBI Taxonomy" id="33097"/>
    <lineage>
        <taxon>Eukaryota</taxon>
        <taxon>Viridiplantae</taxon>
        <taxon>Chlorophyta</taxon>
        <taxon>core chlorophytes</taxon>
        <taxon>Chlorophyceae</taxon>
        <taxon>CS clade</taxon>
        <taxon>Chlamydomonadales</taxon>
        <taxon>Volvocaceae</taxon>
        <taxon>Gonium</taxon>
    </lineage>
</organism>
<dbReference type="PANTHER" id="PTHR43092">
    <property type="entry name" value="L-CYSTEINE DESULFHYDRASE"/>
    <property type="match status" value="1"/>
</dbReference>
<feature type="compositionally biased region" description="Basic and acidic residues" evidence="2">
    <location>
        <begin position="44"/>
        <end position="53"/>
    </location>
</feature>
<name>A0A150GWR9_GONPE</name>
<dbReference type="InterPro" id="IPR015421">
    <property type="entry name" value="PyrdxlP-dep_Trfase_major"/>
</dbReference>
<comment type="caution">
    <text evidence="4">The sequence shown here is derived from an EMBL/GenBank/DDBJ whole genome shotgun (WGS) entry which is preliminary data.</text>
</comment>
<dbReference type="PANTHER" id="PTHR43092:SF2">
    <property type="entry name" value="HERCYNYLCYSTEINE SULFOXIDE LYASE"/>
    <property type="match status" value="1"/>
</dbReference>
<dbReference type="Gene3D" id="3.40.640.10">
    <property type="entry name" value="Type I PLP-dependent aspartate aminotransferase-like (Major domain)"/>
    <property type="match status" value="1"/>
</dbReference>
<dbReference type="OrthoDB" id="5978656at2759"/>
<feature type="compositionally biased region" description="Pro residues" evidence="2">
    <location>
        <begin position="143"/>
        <end position="159"/>
    </location>
</feature>
<protein>
    <recommendedName>
        <fullName evidence="3">Aminotransferase class V domain-containing protein</fullName>
    </recommendedName>
</protein>
<dbReference type="Proteomes" id="UP000075714">
    <property type="component" value="Unassembled WGS sequence"/>
</dbReference>
<feature type="domain" description="Aminotransferase class V" evidence="3">
    <location>
        <begin position="219"/>
        <end position="455"/>
    </location>
</feature>
<dbReference type="Pfam" id="PF00266">
    <property type="entry name" value="Aminotran_5"/>
    <property type="match status" value="1"/>
</dbReference>
<dbReference type="EMBL" id="LSYV01000006">
    <property type="protein sequence ID" value="KXZ54245.1"/>
    <property type="molecule type" value="Genomic_DNA"/>
</dbReference>
<dbReference type="SUPFAM" id="SSF53383">
    <property type="entry name" value="PLP-dependent transferases"/>
    <property type="match status" value="1"/>
</dbReference>
<sequence length="566" mass="59446">MGGLGDVVRHFGLKAVYVLVAYGVTRVVDAGKLRQLLRGRRKSAGGERERPVDARPAPPKPAAPRYRIYHNPRRDFQPSNPGWIREAADLDPADLATDLSWQCPQLIAFQAKLAGQAKLRQQPLPATPDAGRGAAGGDGEAGPAPPAHAPPAAAPPAGPGPGSISFGRQARKQLFALEPGVTYLNHGSYGAAFRLALDVRSWYQQQLEAQPVRFMETVALKGMVAAVADAARFVGASHRDVVPTVNATSAVCAVLRAVPLRRGDWVLTLNTTYSAVQLGLEELQWPASVLGAVQAALSAIGGGRRLRLAVLDHVVSFPPVVLPVAALTAACKQVGAQVLVDGAHAIGNVPRLQVPSIGADYYTANLHKWGCSPKGAALLWVAPERQEDLLPLTTSHGAGLGFRAEFLWQGTSDPSAWLAVPAALAVLRWLGPQHVAERNAALVAEAAAALRARWEARAAMGTGPNPAAAGELGRPPLSLLALGGGGDWAAGSGAAGMLAVQLPPLRGYEVSAGSAVRLQRWLREEKDIEVPVVCALGCLWVRISAQVYNEAADYEELGAAVEALQG</sequence>
<evidence type="ECO:0000256" key="2">
    <source>
        <dbReference type="SAM" id="MobiDB-lite"/>
    </source>
</evidence>
<evidence type="ECO:0000313" key="5">
    <source>
        <dbReference type="Proteomes" id="UP000075714"/>
    </source>
</evidence>
<keyword evidence="1" id="KW-0663">Pyridoxal phosphate</keyword>
<gene>
    <name evidence="4" type="ORF">GPECTOR_5g335</name>
</gene>